<dbReference type="STRING" id="404380.Gbem_1198"/>
<sequence length="125" mass="14413">MRWGMFMANVISKLFLVVVVLLCTAFTSFAEDKPVTVTSYEKAATWMKENNKWGQEAGIVKAFNQDLEQAKKKKKTTWEIGWGLTKSKNAYFLQLTADEFTVTEISPEEAAKRGIREMRKELVFY</sequence>
<proteinExistence type="predicted"/>
<name>B5EHK7_CITBB</name>
<dbReference type="HOGENOM" id="CLU_2058016_0_0_7"/>
<evidence type="ECO:0000313" key="3">
    <source>
        <dbReference type="Proteomes" id="UP000008825"/>
    </source>
</evidence>
<dbReference type="AlphaFoldDB" id="B5EHK7"/>
<protein>
    <submittedName>
        <fullName evidence="2">Uncharacterized protein</fullName>
    </submittedName>
</protein>
<gene>
    <name evidence="2" type="ordered locus">Gbem_1198</name>
</gene>
<organism evidence="2 3">
    <name type="scientific">Citrifermentans bemidjiense (strain ATCC BAA-1014 / DSM 16622 / JCM 12645 / Bem)</name>
    <name type="common">Geobacter bemidjiensis</name>
    <dbReference type="NCBI Taxonomy" id="404380"/>
    <lineage>
        <taxon>Bacteria</taxon>
        <taxon>Pseudomonadati</taxon>
        <taxon>Thermodesulfobacteriota</taxon>
        <taxon>Desulfuromonadia</taxon>
        <taxon>Geobacterales</taxon>
        <taxon>Geobacteraceae</taxon>
        <taxon>Citrifermentans</taxon>
    </lineage>
</organism>
<keyword evidence="3" id="KW-1185">Reference proteome</keyword>
<feature type="signal peptide" evidence="1">
    <location>
        <begin position="1"/>
        <end position="30"/>
    </location>
</feature>
<feature type="chain" id="PRO_5002829795" evidence="1">
    <location>
        <begin position="31"/>
        <end position="125"/>
    </location>
</feature>
<accession>B5EHK7</accession>
<dbReference type="Proteomes" id="UP000008825">
    <property type="component" value="Chromosome"/>
</dbReference>
<keyword evidence="1" id="KW-0732">Signal</keyword>
<evidence type="ECO:0000256" key="1">
    <source>
        <dbReference type="SAM" id="SignalP"/>
    </source>
</evidence>
<reference evidence="2 3" key="1">
    <citation type="submission" date="2008-07" db="EMBL/GenBank/DDBJ databases">
        <title>Complete sequence of Geobacter bemidjiensis BEM.</title>
        <authorList>
            <consortium name="US DOE Joint Genome Institute"/>
            <person name="Lucas S."/>
            <person name="Copeland A."/>
            <person name="Lapidus A."/>
            <person name="Glavina del Rio T."/>
            <person name="Dalin E."/>
            <person name="Tice H."/>
            <person name="Bruce D."/>
            <person name="Goodwin L."/>
            <person name="Pitluck S."/>
            <person name="Kiss H."/>
            <person name="Brettin T."/>
            <person name="Detter J.C."/>
            <person name="Han C."/>
            <person name="Kuske C.R."/>
            <person name="Schmutz J."/>
            <person name="Larimer F."/>
            <person name="Land M."/>
            <person name="Hauser L."/>
            <person name="Kyrpides N."/>
            <person name="Lykidis A."/>
            <person name="Lovley D."/>
            <person name="Richardson P."/>
        </authorList>
    </citation>
    <scope>NUCLEOTIDE SEQUENCE [LARGE SCALE GENOMIC DNA]</scope>
    <source>
        <strain evidence="3">ATCC BAA-1014 / DSM 16622 / JCM 12645 / Bem</strain>
    </source>
</reference>
<dbReference type="EMBL" id="CP001124">
    <property type="protein sequence ID" value="ACH38217.2"/>
    <property type="molecule type" value="Genomic_DNA"/>
</dbReference>
<dbReference type="KEGG" id="gbm:Gbem_1198"/>
<evidence type="ECO:0000313" key="2">
    <source>
        <dbReference type="EMBL" id="ACH38217.2"/>
    </source>
</evidence>
<reference evidence="2 3" key="2">
    <citation type="journal article" date="2010" name="BMC Genomics">
        <title>The genome of Geobacter bemidjiensis, exemplar for the subsurface clade of Geobacter species that predominate in Fe(III)-reducing subsurface environments.</title>
        <authorList>
            <person name="Aklujkar M."/>
            <person name="Young N.D."/>
            <person name="Holmes D."/>
            <person name="Chavan M."/>
            <person name="Risso C."/>
            <person name="Kiss H.E."/>
            <person name="Han C.S."/>
            <person name="Land M.L."/>
            <person name="Lovley D.R."/>
        </authorList>
    </citation>
    <scope>NUCLEOTIDE SEQUENCE [LARGE SCALE GENOMIC DNA]</scope>
    <source>
        <strain evidence="3">ATCC BAA-1014 / DSM 16622 / JCM 12645 / Bem</strain>
    </source>
</reference>